<feature type="compositionally biased region" description="Low complexity" evidence="1">
    <location>
        <begin position="14"/>
        <end position="25"/>
    </location>
</feature>
<dbReference type="STRING" id="1664694.A0A0N1NX29"/>
<dbReference type="PANTHER" id="PTHR38165:SF1">
    <property type="entry name" value="GLUCANASE B"/>
    <property type="match status" value="1"/>
</dbReference>
<dbReference type="AlphaFoldDB" id="A0A0N1NX29"/>
<dbReference type="PROSITE" id="PS52006">
    <property type="entry name" value="GH64"/>
    <property type="match status" value="1"/>
</dbReference>
<dbReference type="VEuPathDB" id="FungiDB:AB675_4029"/>
<accession>A0A0N1NX29</accession>
<dbReference type="InterPro" id="IPR037176">
    <property type="entry name" value="Osmotin/thaumatin-like_sf"/>
</dbReference>
<evidence type="ECO:0000256" key="1">
    <source>
        <dbReference type="SAM" id="MobiDB-lite"/>
    </source>
</evidence>
<sequence>MKRFRSFLSRKTSQSADQGAQQANAGPPPAEPHPQAPPPEAQPSSDGDFSVQATSNTLNIALVNQFPAGSTVYAVVSGRAISNNNALVLLRSDGRTPYYPASPSQPGSAVNPNDVAIRLGATGSTTNLTIPYIAGGRIYLSLNEPLKFFINPGPALVEPAVANPSDPNIAINWGFCEFTFNQDQLYANISYVDFVSSIPIALALSTVSSNPPPAVGGLKPGGLNGIAEALRAQRQADGQGWDQLIVPGPNNSALRVLSPNIARVTNNSLFNGYFEPYVSQVWSHYSGSSVLRIDTQAQWGVVTADIANDALAVSEGSNGGSQKPIGGGSGTTFTRPSTADIFSCSTGPFATGSNALTNTVIPRLAAAFNRSTLLKTDQLPAPQSTYYQEAVTNHYSRVVHEWNYDGRGYAFPYDDVQPSGGGLEQSGEVHAGDPKIWTVTVGGGS</sequence>
<feature type="domain" description="GH64" evidence="2">
    <location>
        <begin position="55"/>
        <end position="437"/>
    </location>
</feature>
<keyword evidence="4" id="KW-1185">Reference proteome</keyword>
<dbReference type="EMBL" id="LFJN01000023">
    <property type="protein sequence ID" value="KPI37515.1"/>
    <property type="molecule type" value="Genomic_DNA"/>
</dbReference>
<organism evidence="3 4">
    <name type="scientific">Cyphellophora attinorum</name>
    <dbReference type="NCBI Taxonomy" id="1664694"/>
    <lineage>
        <taxon>Eukaryota</taxon>
        <taxon>Fungi</taxon>
        <taxon>Dikarya</taxon>
        <taxon>Ascomycota</taxon>
        <taxon>Pezizomycotina</taxon>
        <taxon>Eurotiomycetes</taxon>
        <taxon>Chaetothyriomycetidae</taxon>
        <taxon>Chaetothyriales</taxon>
        <taxon>Cyphellophoraceae</taxon>
        <taxon>Cyphellophora</taxon>
    </lineage>
</organism>
<evidence type="ECO:0000259" key="2">
    <source>
        <dbReference type="PROSITE" id="PS52006"/>
    </source>
</evidence>
<dbReference type="InterPro" id="IPR032477">
    <property type="entry name" value="Glyco_hydro_64"/>
</dbReference>
<dbReference type="PANTHER" id="PTHR38165">
    <property type="match status" value="1"/>
</dbReference>
<dbReference type="Gene3D" id="2.60.110.10">
    <property type="entry name" value="Thaumatin"/>
    <property type="match status" value="1"/>
</dbReference>
<dbReference type="GeneID" id="28736016"/>
<feature type="compositionally biased region" description="Pro residues" evidence="1">
    <location>
        <begin position="26"/>
        <end position="41"/>
    </location>
</feature>
<dbReference type="InterPro" id="IPR037398">
    <property type="entry name" value="Glyco_hydro_64_fam"/>
</dbReference>
<dbReference type="Proteomes" id="UP000038010">
    <property type="component" value="Unassembled WGS sequence"/>
</dbReference>
<evidence type="ECO:0000313" key="3">
    <source>
        <dbReference type="EMBL" id="KPI37515.1"/>
    </source>
</evidence>
<feature type="region of interest" description="Disordered" evidence="1">
    <location>
        <begin position="1"/>
        <end position="51"/>
    </location>
</feature>
<dbReference type="Pfam" id="PF16483">
    <property type="entry name" value="Glyco_hydro_64"/>
    <property type="match status" value="1"/>
</dbReference>
<reference evidence="3 4" key="1">
    <citation type="submission" date="2015-06" db="EMBL/GenBank/DDBJ databases">
        <title>Draft genome of the ant-associated black yeast Phialophora attae CBS 131958.</title>
        <authorList>
            <person name="Moreno L.F."/>
            <person name="Stielow B.J."/>
            <person name="de Hoog S."/>
            <person name="Vicente V.A."/>
            <person name="Weiss V.A."/>
            <person name="de Vries M."/>
            <person name="Cruz L.M."/>
            <person name="Souza E.M."/>
        </authorList>
    </citation>
    <scope>NUCLEOTIDE SEQUENCE [LARGE SCALE GENOMIC DNA]</scope>
    <source>
        <strain evidence="3 4">CBS 131958</strain>
    </source>
</reference>
<protein>
    <submittedName>
        <fullName evidence="3">Glucan endo-1,3-beta-glucosidase</fullName>
    </submittedName>
</protein>
<dbReference type="OrthoDB" id="5290283at2759"/>
<name>A0A0N1NX29_9EURO</name>
<evidence type="ECO:0000313" key="4">
    <source>
        <dbReference type="Proteomes" id="UP000038010"/>
    </source>
</evidence>
<dbReference type="InterPro" id="IPR042517">
    <property type="entry name" value="Glyco_hydro_64_N_2"/>
</dbReference>
<gene>
    <name evidence="3" type="ORF">AB675_4029</name>
</gene>
<proteinExistence type="predicted"/>
<dbReference type="RefSeq" id="XP_017997478.1">
    <property type="nucleotide sequence ID" value="XM_018144136.1"/>
</dbReference>
<dbReference type="Gene3D" id="3.30.920.50">
    <property type="entry name" value="Beta-1,3-glucanase, C-terminal domain"/>
    <property type="match status" value="1"/>
</dbReference>
<comment type="caution">
    <text evidence="3">The sequence shown here is derived from an EMBL/GenBank/DDBJ whole genome shotgun (WGS) entry which is preliminary data.</text>
</comment>